<evidence type="ECO:0000313" key="3">
    <source>
        <dbReference type="Proteomes" id="UP000236248"/>
    </source>
</evidence>
<dbReference type="PANTHER" id="PTHR42146">
    <property type="entry name" value="3',5'-CYCLIC-NUCLEOTIDE PHOSPHODIESTERASE"/>
    <property type="match status" value="1"/>
</dbReference>
<dbReference type="EMBL" id="LT981265">
    <property type="protein sequence ID" value="SPC34968.1"/>
    <property type="molecule type" value="Genomic_DNA"/>
</dbReference>
<reference evidence="3" key="1">
    <citation type="submission" date="2018-01" db="EMBL/GenBank/DDBJ databases">
        <authorList>
            <person name="Kerou L M."/>
        </authorList>
    </citation>
    <scope>NUCLEOTIDE SEQUENCE [LARGE SCALE GENOMIC DNA]</scope>
    <source>
        <strain evidence="3">SCU2</strain>
    </source>
</reference>
<proteinExistence type="predicted"/>
<evidence type="ECO:0000313" key="2">
    <source>
        <dbReference type="EMBL" id="SPC34968.1"/>
    </source>
</evidence>
<organism evidence="2 3">
    <name type="scientific">Candidatus Nitrosocaldus cavascurensis</name>
    <dbReference type="NCBI Taxonomy" id="2058097"/>
    <lineage>
        <taxon>Archaea</taxon>
        <taxon>Nitrososphaerota</taxon>
        <taxon>Nitrososphaeria</taxon>
        <taxon>Candidatus Nitrosocaldales</taxon>
        <taxon>Candidatus Nitrosocaldaceae</taxon>
        <taxon>Candidatus Nitrosocaldus</taxon>
    </lineage>
</organism>
<sequence length="325" mass="36064">MVNVCLSHKEDPDGIVSASLIKYAYPNTIVILADYSDLLERLEEAVRIEGLDHLFICDMGLSKANEERFFKVVEEASKRSRVTYIDHHHLEEESKDRLRGYGVELVHSIAECTSILIYHNLLKENIPSRFALLAGLAAVIDEMDGREIASRILKSYDRHFVEFEATLLAYAIYQNQHREEFLLTLVDGLVKDMPHAIDGVLESAKEYAQKITNNISVIENGARKDDGIVYIQAVDLPASTVANMLLTMHKSIKVAIAYKQRGDKMVVSLRGSNLCKLHLGKLANDVASELGGSGGGHEKASGAMLPKDSINIFIERVKGLINGST</sequence>
<keyword evidence="3" id="KW-1185">Reference proteome</keyword>
<dbReference type="InterPro" id="IPR003156">
    <property type="entry name" value="DHHA1_dom"/>
</dbReference>
<evidence type="ECO:0000259" key="1">
    <source>
        <dbReference type="Pfam" id="PF02272"/>
    </source>
</evidence>
<accession>A0A2K5ATI5</accession>
<dbReference type="InterPro" id="IPR052968">
    <property type="entry name" value="Nucleotide_metab_enz"/>
</dbReference>
<protein>
    <submittedName>
        <fullName evidence="2">Putative DHHA1 domain protein</fullName>
    </submittedName>
</protein>
<dbReference type="InterPro" id="IPR038763">
    <property type="entry name" value="DHH_sf"/>
</dbReference>
<dbReference type="GO" id="GO:0003676">
    <property type="term" value="F:nucleic acid binding"/>
    <property type="evidence" value="ECO:0007669"/>
    <property type="project" value="InterPro"/>
</dbReference>
<gene>
    <name evidence="2" type="ORF">NCAV_1805</name>
</gene>
<dbReference type="Proteomes" id="UP000236248">
    <property type="component" value="Chromosome NCAV"/>
</dbReference>
<dbReference type="Pfam" id="PF02272">
    <property type="entry name" value="DHHA1"/>
    <property type="match status" value="1"/>
</dbReference>
<dbReference type="KEGG" id="ncv:NCAV_1805"/>
<dbReference type="GeneID" id="41595772"/>
<dbReference type="Gene3D" id="3.10.310.30">
    <property type="match status" value="1"/>
</dbReference>
<dbReference type="RefSeq" id="WP_103286488.1">
    <property type="nucleotide sequence ID" value="NZ_LT981265.1"/>
</dbReference>
<name>A0A2K5ATI5_9ARCH</name>
<dbReference type="AlphaFoldDB" id="A0A2K5ATI5"/>
<dbReference type="PANTHER" id="PTHR42146:SF1">
    <property type="entry name" value="OLIGORIBONUCLEASE NRNB"/>
    <property type="match status" value="1"/>
</dbReference>
<feature type="domain" description="DHHA1" evidence="1">
    <location>
        <begin position="239"/>
        <end position="321"/>
    </location>
</feature>
<dbReference type="SUPFAM" id="SSF64182">
    <property type="entry name" value="DHH phosphoesterases"/>
    <property type="match status" value="1"/>
</dbReference>